<feature type="compositionally biased region" description="Basic residues" evidence="1">
    <location>
        <begin position="53"/>
        <end position="62"/>
    </location>
</feature>
<dbReference type="Proteomes" id="UP001597024">
    <property type="component" value="Unassembled WGS sequence"/>
</dbReference>
<evidence type="ECO:0000313" key="2">
    <source>
        <dbReference type="EMBL" id="MFD0888146.1"/>
    </source>
</evidence>
<gene>
    <name evidence="2" type="ORF">ACFQ08_26700</name>
</gene>
<accession>A0ABW3DWG3</accession>
<reference evidence="3" key="1">
    <citation type="journal article" date="2019" name="Int. J. Syst. Evol. Microbiol.">
        <title>The Global Catalogue of Microorganisms (GCM) 10K type strain sequencing project: providing services to taxonomists for standard genome sequencing and annotation.</title>
        <authorList>
            <consortium name="The Broad Institute Genomics Platform"/>
            <consortium name="The Broad Institute Genome Sequencing Center for Infectious Disease"/>
            <person name="Wu L."/>
            <person name="Ma J."/>
        </authorList>
    </citation>
    <scope>NUCLEOTIDE SEQUENCE [LARGE SCALE GENOMIC DNA]</scope>
    <source>
        <strain evidence="3">CCUG 62974</strain>
    </source>
</reference>
<dbReference type="SUPFAM" id="SSF48264">
    <property type="entry name" value="Cytochrome P450"/>
    <property type="match status" value="1"/>
</dbReference>
<keyword evidence="3" id="KW-1185">Reference proteome</keyword>
<sequence length="94" mass="10842">MDQPGRALYRRPPIPEFTVRQVREMRPGVQEDADRLIDDMPKQGSSADDLRHAVRHPARGRLRSSSVSHEGRLPLRTWATVRRRGCWSSTTNPR</sequence>
<dbReference type="Gene3D" id="1.10.630.10">
    <property type="entry name" value="Cytochrome P450"/>
    <property type="match status" value="1"/>
</dbReference>
<organism evidence="2 3">
    <name type="scientific">Streptosporangium algeriense</name>
    <dbReference type="NCBI Taxonomy" id="1682748"/>
    <lineage>
        <taxon>Bacteria</taxon>
        <taxon>Bacillati</taxon>
        <taxon>Actinomycetota</taxon>
        <taxon>Actinomycetes</taxon>
        <taxon>Streptosporangiales</taxon>
        <taxon>Streptosporangiaceae</taxon>
        <taxon>Streptosporangium</taxon>
    </lineage>
</organism>
<feature type="compositionally biased region" description="Basic and acidic residues" evidence="1">
    <location>
        <begin position="32"/>
        <end position="41"/>
    </location>
</feature>
<comment type="caution">
    <text evidence="2">The sequence shown here is derived from an EMBL/GenBank/DDBJ whole genome shotgun (WGS) entry which is preliminary data.</text>
</comment>
<proteinExistence type="predicted"/>
<name>A0ABW3DWG3_9ACTN</name>
<protein>
    <submittedName>
        <fullName evidence="2">Uncharacterized protein</fullName>
    </submittedName>
</protein>
<dbReference type="EMBL" id="JBHTHX010001204">
    <property type="protein sequence ID" value="MFD0888146.1"/>
    <property type="molecule type" value="Genomic_DNA"/>
</dbReference>
<feature type="region of interest" description="Disordered" evidence="1">
    <location>
        <begin position="24"/>
        <end position="71"/>
    </location>
</feature>
<evidence type="ECO:0000256" key="1">
    <source>
        <dbReference type="SAM" id="MobiDB-lite"/>
    </source>
</evidence>
<evidence type="ECO:0000313" key="3">
    <source>
        <dbReference type="Proteomes" id="UP001597024"/>
    </source>
</evidence>
<dbReference type="InterPro" id="IPR036396">
    <property type="entry name" value="Cyt_P450_sf"/>
</dbReference>